<evidence type="ECO:0000313" key="2">
    <source>
        <dbReference type="EMBL" id="KAK3083262.1"/>
    </source>
</evidence>
<evidence type="ECO:0000256" key="1">
    <source>
        <dbReference type="SAM" id="MobiDB-lite"/>
    </source>
</evidence>
<dbReference type="AlphaFoldDB" id="A0AA88XLF0"/>
<proteinExistence type="predicted"/>
<reference evidence="2" key="1">
    <citation type="submission" date="2019-08" db="EMBL/GenBank/DDBJ databases">
        <title>The improved chromosome-level genome for the pearl oyster Pinctada fucata martensii using PacBio sequencing and Hi-C.</title>
        <authorList>
            <person name="Zheng Z."/>
        </authorList>
    </citation>
    <scope>NUCLEOTIDE SEQUENCE</scope>
    <source>
        <strain evidence="2">ZZ-2019</strain>
        <tissue evidence="2">Adductor muscle</tissue>
    </source>
</reference>
<name>A0AA88XLF0_PINIB</name>
<feature type="compositionally biased region" description="Basic residues" evidence="1">
    <location>
        <begin position="363"/>
        <end position="377"/>
    </location>
</feature>
<feature type="region of interest" description="Disordered" evidence="1">
    <location>
        <begin position="1"/>
        <end position="85"/>
    </location>
</feature>
<feature type="compositionally biased region" description="Basic and acidic residues" evidence="1">
    <location>
        <begin position="342"/>
        <end position="354"/>
    </location>
</feature>
<dbReference type="Proteomes" id="UP001186944">
    <property type="component" value="Unassembled WGS sequence"/>
</dbReference>
<evidence type="ECO:0000313" key="3">
    <source>
        <dbReference type="Proteomes" id="UP001186944"/>
    </source>
</evidence>
<dbReference type="EMBL" id="VSWD01000014">
    <property type="protein sequence ID" value="KAK3083262.1"/>
    <property type="molecule type" value="Genomic_DNA"/>
</dbReference>
<comment type="caution">
    <text evidence="2">The sequence shown here is derived from an EMBL/GenBank/DDBJ whole genome shotgun (WGS) entry which is preliminary data.</text>
</comment>
<gene>
    <name evidence="2" type="ORF">FSP39_017887</name>
</gene>
<accession>A0AA88XLF0</accession>
<feature type="compositionally biased region" description="Basic and acidic residues" evidence="1">
    <location>
        <begin position="20"/>
        <end position="37"/>
    </location>
</feature>
<feature type="region of interest" description="Disordered" evidence="1">
    <location>
        <begin position="324"/>
        <end position="377"/>
    </location>
</feature>
<sequence>MDLDESKNGQGVMAAEITIEGDHTDQNDQSTEIHELLTETNIEQQKISKSFDDSQTNLEKKRSRENDGNDIENESACSSKRQKTGVARIQSSENITNLKDIMYDLALEVKSLHERVFDRIDKLEKVFARNVAENMKKMVDKKIESEIGKVKENINSEVSTVNKRIDGLVHKIGDLKNELSSVRAELSTNVTYAEAVANHMEKEEKIVIKMLRERDGETNNPDITKGCVEAVIRDGLRLHDVKVVEADRKKGGRNPGMVLATIETKEQKDKILKNKSKLKHSSAYSRVYIEDETPKEVRTQEANLRTILKEIRCDREYSVKNGRIQKKGDIRNRNSNTSDQNTENRENNYNRDGWRQVPENRQAFRRRGNGRGRGGHR</sequence>
<keyword evidence="3" id="KW-1185">Reference proteome</keyword>
<feature type="compositionally biased region" description="Polar residues" evidence="1">
    <location>
        <begin position="38"/>
        <end position="57"/>
    </location>
</feature>
<organism evidence="2 3">
    <name type="scientific">Pinctada imbricata</name>
    <name type="common">Atlantic pearl-oyster</name>
    <name type="synonym">Pinctada martensii</name>
    <dbReference type="NCBI Taxonomy" id="66713"/>
    <lineage>
        <taxon>Eukaryota</taxon>
        <taxon>Metazoa</taxon>
        <taxon>Spiralia</taxon>
        <taxon>Lophotrochozoa</taxon>
        <taxon>Mollusca</taxon>
        <taxon>Bivalvia</taxon>
        <taxon>Autobranchia</taxon>
        <taxon>Pteriomorphia</taxon>
        <taxon>Pterioida</taxon>
        <taxon>Pterioidea</taxon>
        <taxon>Pteriidae</taxon>
        <taxon>Pinctada</taxon>
    </lineage>
</organism>
<feature type="compositionally biased region" description="Basic and acidic residues" evidence="1">
    <location>
        <begin position="58"/>
        <end position="67"/>
    </location>
</feature>
<protein>
    <submittedName>
        <fullName evidence="2">Uncharacterized protein</fullName>
    </submittedName>
</protein>